<evidence type="ECO:0000256" key="14">
    <source>
        <dbReference type="ARBA" id="ARBA00049244"/>
    </source>
</evidence>
<keyword evidence="8 17" id="KW-0479">Metal-binding</keyword>
<evidence type="ECO:0000256" key="11">
    <source>
        <dbReference type="ARBA" id="ARBA00022842"/>
    </source>
</evidence>
<keyword evidence="5 18" id="KW-0548">Nucleotidyltransferase</keyword>
<comment type="function">
    <text evidence="18">DNA polymerase III is a complex, multichain enzyme responsible for most of the replicative synthesis in bacteria. The epsilon subunit contain the editing function and is a proofreading 3'-5' exonuclease.</text>
</comment>
<dbReference type="Pfam" id="PF00929">
    <property type="entry name" value="RNase_T"/>
    <property type="match status" value="1"/>
</dbReference>
<dbReference type="Proteomes" id="UP000595708">
    <property type="component" value="Chromosome"/>
</dbReference>
<feature type="binding site" evidence="17">
    <location>
        <position position="8"/>
    </location>
    <ligand>
        <name>a divalent metal cation</name>
        <dbReference type="ChEBI" id="CHEBI:60240"/>
        <label>1</label>
        <note>catalytic</note>
    </ligand>
</feature>
<keyword evidence="12 18" id="KW-0239">DNA-directed DNA polymerase</keyword>
<name>A0A7R7ABR5_9PROT</name>
<dbReference type="KEGG" id="parm:PADco_2630"/>
<dbReference type="RefSeq" id="WP_201329674.1">
    <property type="nucleotide sequence ID" value="NZ_AP023215.1"/>
</dbReference>
<reference evidence="20 21" key="1">
    <citation type="journal article" date="2020" name="Genome Biol. Evol.">
        <title>Comparative Genomics Underlines Multiple Roles of Profftella, an Obligate Symbiont of Psyllids: Providing Toxins, Vitamins, and Carotenoids.</title>
        <authorList>
            <person name="Nakabachi A."/>
            <person name="Piel J."/>
            <person name="Malenovsky I."/>
            <person name="Hirose Y."/>
        </authorList>
    </citation>
    <scope>NUCLEOTIDE SEQUENCE [LARGE SCALE GENOMIC DNA]</scope>
    <source>
        <strain evidence="20 21">Dco</strain>
    </source>
</reference>
<dbReference type="InterPro" id="IPR012337">
    <property type="entry name" value="RNaseH-like_sf"/>
</dbReference>
<evidence type="ECO:0000259" key="19">
    <source>
        <dbReference type="SMART" id="SM00479"/>
    </source>
</evidence>
<evidence type="ECO:0000256" key="16">
    <source>
        <dbReference type="PIRSR" id="PIRSR606309-2"/>
    </source>
</evidence>
<evidence type="ECO:0000256" key="17">
    <source>
        <dbReference type="PIRSR" id="PIRSR606309-3"/>
    </source>
</evidence>
<organism evidence="20 21">
    <name type="scientific">Candidatus Profftella armatura</name>
    <name type="common">Diaphorina cf. continua</name>
    <dbReference type="NCBI Taxonomy" id="2661583"/>
    <lineage>
        <taxon>Bacteria</taxon>
        <taxon>Pseudomonadati</taxon>
        <taxon>Pseudomonadota</taxon>
        <taxon>Betaproteobacteria</taxon>
        <taxon>Candidatus Profftella</taxon>
    </lineage>
</organism>
<evidence type="ECO:0000256" key="12">
    <source>
        <dbReference type="ARBA" id="ARBA00022932"/>
    </source>
</evidence>
<dbReference type="AlphaFoldDB" id="A0A7R7ABR5"/>
<evidence type="ECO:0000256" key="8">
    <source>
        <dbReference type="ARBA" id="ARBA00022723"/>
    </source>
</evidence>
<keyword evidence="9 18" id="KW-0378">Hydrolase</keyword>
<dbReference type="SMART" id="SM00479">
    <property type="entry name" value="EXOIII"/>
    <property type="match status" value="1"/>
</dbReference>
<evidence type="ECO:0000256" key="7">
    <source>
        <dbReference type="ARBA" id="ARBA00022722"/>
    </source>
</evidence>
<dbReference type="FunFam" id="3.30.420.10:FF:000012">
    <property type="entry name" value="DNA polymerase III subunit epsilon"/>
    <property type="match status" value="1"/>
</dbReference>
<dbReference type="PANTHER" id="PTHR30231">
    <property type="entry name" value="DNA POLYMERASE III SUBUNIT EPSILON"/>
    <property type="match status" value="1"/>
</dbReference>
<dbReference type="EC" id="2.7.7.7" evidence="2 18"/>
<feature type="binding site" evidence="16">
    <location>
        <position position="8"/>
    </location>
    <ligand>
        <name>substrate</name>
    </ligand>
</feature>
<evidence type="ECO:0000256" key="10">
    <source>
        <dbReference type="ARBA" id="ARBA00022839"/>
    </source>
</evidence>
<evidence type="ECO:0000256" key="1">
    <source>
        <dbReference type="ARBA" id="ARBA00001936"/>
    </source>
</evidence>
<dbReference type="NCBIfam" id="TIGR01406">
    <property type="entry name" value="dnaQ_proteo"/>
    <property type="match status" value="1"/>
</dbReference>
<dbReference type="GO" id="GO:0003677">
    <property type="term" value="F:DNA binding"/>
    <property type="evidence" value="ECO:0007669"/>
    <property type="project" value="InterPro"/>
</dbReference>
<evidence type="ECO:0000256" key="15">
    <source>
        <dbReference type="PIRSR" id="PIRSR606309-1"/>
    </source>
</evidence>
<evidence type="ECO:0000256" key="13">
    <source>
        <dbReference type="ARBA" id="ARBA00023211"/>
    </source>
</evidence>
<evidence type="ECO:0000256" key="5">
    <source>
        <dbReference type="ARBA" id="ARBA00022695"/>
    </source>
</evidence>
<evidence type="ECO:0000256" key="2">
    <source>
        <dbReference type="ARBA" id="ARBA00012417"/>
    </source>
</evidence>
<dbReference type="PANTHER" id="PTHR30231:SF41">
    <property type="entry name" value="DNA POLYMERASE III SUBUNIT EPSILON"/>
    <property type="match status" value="1"/>
</dbReference>
<feature type="binding site" evidence="16">
    <location>
        <position position="158"/>
    </location>
    <ligand>
        <name>substrate</name>
    </ligand>
</feature>
<feature type="binding site" evidence="17">
    <location>
        <position position="158"/>
    </location>
    <ligand>
        <name>a divalent metal cation</name>
        <dbReference type="ChEBI" id="CHEBI:60240"/>
        <label>1</label>
        <note>catalytic</note>
    </ligand>
</feature>
<proteinExistence type="predicted"/>
<gene>
    <name evidence="18 20" type="primary">dnaQ</name>
    <name evidence="20" type="ORF">PADco_2630</name>
</gene>
<evidence type="ECO:0000256" key="18">
    <source>
        <dbReference type="RuleBase" id="RU364087"/>
    </source>
</evidence>
<feature type="active site" description="Proton acceptor" evidence="15">
    <location>
        <position position="153"/>
    </location>
</feature>
<dbReference type="InterPro" id="IPR013520">
    <property type="entry name" value="Ribonucl_H"/>
</dbReference>
<dbReference type="NCBIfam" id="NF004316">
    <property type="entry name" value="PRK05711.1"/>
    <property type="match status" value="1"/>
</dbReference>
<dbReference type="InterPro" id="IPR006309">
    <property type="entry name" value="DnaQ_proteo"/>
</dbReference>
<feature type="binding site" evidence="16">
    <location>
        <position position="58"/>
    </location>
    <ligand>
        <name>substrate</name>
    </ligand>
</feature>
<evidence type="ECO:0000256" key="4">
    <source>
        <dbReference type="ARBA" id="ARBA00022679"/>
    </source>
</evidence>
<feature type="domain" description="Exonuclease" evidence="19">
    <location>
        <begin position="3"/>
        <end position="175"/>
    </location>
</feature>
<dbReference type="NCBIfam" id="TIGR00573">
    <property type="entry name" value="dnaq"/>
    <property type="match status" value="1"/>
</dbReference>
<keyword evidence="7 18" id="KW-0540">Nuclease</keyword>
<protein>
    <recommendedName>
        <fullName evidence="3 18">DNA polymerase III subunit epsilon</fullName>
        <ecNumber evidence="2 18">2.7.7.7</ecNumber>
    </recommendedName>
</protein>
<evidence type="ECO:0000256" key="9">
    <source>
        <dbReference type="ARBA" id="ARBA00022801"/>
    </source>
</evidence>
<dbReference type="Gene3D" id="3.30.420.10">
    <property type="entry name" value="Ribonuclease H-like superfamily/Ribonuclease H"/>
    <property type="match status" value="1"/>
</dbReference>
<keyword evidence="13 17" id="KW-0464">Manganese</keyword>
<dbReference type="SUPFAM" id="SSF53098">
    <property type="entry name" value="Ribonuclease H-like"/>
    <property type="match status" value="1"/>
</dbReference>
<dbReference type="GO" id="GO:0008408">
    <property type="term" value="F:3'-5' exonuclease activity"/>
    <property type="evidence" value="ECO:0007669"/>
    <property type="project" value="TreeGrafter"/>
</dbReference>
<feature type="binding site" evidence="17">
    <location>
        <position position="10"/>
    </location>
    <ligand>
        <name>a divalent metal cation</name>
        <dbReference type="ChEBI" id="CHEBI:60240"/>
        <label>1</label>
        <note>catalytic</note>
    </ligand>
</feature>
<evidence type="ECO:0000313" key="20">
    <source>
        <dbReference type="EMBL" id="BCG49683.1"/>
    </source>
</evidence>
<accession>A0A7R7ABR5</accession>
<keyword evidence="21" id="KW-1185">Reference proteome</keyword>
<evidence type="ECO:0000313" key="21">
    <source>
        <dbReference type="Proteomes" id="UP000595708"/>
    </source>
</evidence>
<dbReference type="CDD" id="cd06131">
    <property type="entry name" value="DNA_pol_III_epsilon_Ecoli_like"/>
    <property type="match status" value="1"/>
</dbReference>
<comment type="subunit">
    <text evidence="18">DNA polymerase III contains a core (composed of alpha, epsilon and theta chains) that associates with a tau subunit. This core dimerizes to form the POLIII' complex. PolIII' associates with the gamma complex (composed of gamma, delta, delta', psi and chi chains) and with the beta chain to form the complete DNA polymerase III complex.</text>
</comment>
<dbReference type="GO" id="GO:0046872">
    <property type="term" value="F:metal ion binding"/>
    <property type="evidence" value="ECO:0007669"/>
    <property type="project" value="UniProtKB-KW"/>
</dbReference>
<dbReference type="InterPro" id="IPR036397">
    <property type="entry name" value="RNaseH_sf"/>
</dbReference>
<dbReference type="GO" id="GO:0003887">
    <property type="term" value="F:DNA-directed DNA polymerase activity"/>
    <property type="evidence" value="ECO:0007669"/>
    <property type="project" value="UniProtKB-KW"/>
</dbReference>
<keyword evidence="6 18" id="KW-0235">DNA replication</keyword>
<evidence type="ECO:0000256" key="6">
    <source>
        <dbReference type="ARBA" id="ARBA00022705"/>
    </source>
</evidence>
<feature type="binding site" evidence="16">
    <location>
        <position position="10"/>
    </location>
    <ligand>
        <name>substrate</name>
    </ligand>
</feature>
<keyword evidence="11 17" id="KW-0460">Magnesium</keyword>
<evidence type="ECO:0000256" key="3">
    <source>
        <dbReference type="ARBA" id="ARBA00020352"/>
    </source>
</evidence>
<dbReference type="EMBL" id="AP023215">
    <property type="protein sequence ID" value="BCG49683.1"/>
    <property type="molecule type" value="Genomic_DNA"/>
</dbReference>
<dbReference type="GO" id="GO:0005829">
    <property type="term" value="C:cytosol"/>
    <property type="evidence" value="ECO:0007669"/>
    <property type="project" value="TreeGrafter"/>
</dbReference>
<dbReference type="GO" id="GO:0045004">
    <property type="term" value="P:DNA replication proofreading"/>
    <property type="evidence" value="ECO:0007669"/>
    <property type="project" value="TreeGrafter"/>
</dbReference>
<comment type="catalytic activity">
    <reaction evidence="14 18">
        <text>DNA(n) + a 2'-deoxyribonucleoside 5'-triphosphate = DNA(n+1) + diphosphate</text>
        <dbReference type="Rhea" id="RHEA:22508"/>
        <dbReference type="Rhea" id="RHEA-COMP:17339"/>
        <dbReference type="Rhea" id="RHEA-COMP:17340"/>
        <dbReference type="ChEBI" id="CHEBI:33019"/>
        <dbReference type="ChEBI" id="CHEBI:61560"/>
        <dbReference type="ChEBI" id="CHEBI:173112"/>
        <dbReference type="EC" id="2.7.7.7"/>
    </reaction>
</comment>
<sequence>MHRHIVLDIETTGLNIIDGHRIIEIGCVEIKNRQITGNNLHYYINPDRDSEKSALAIHGLTTKFLKNKAKFSEIVDNFLNYVANSEIIIHNAVFDVGFLNMELSLLGYSNFTKYISKITDTLLIARKIHTGKRNSLDALCDRYNISKTHRTLHGGLLDAELLAEVYLAMTRGQDNLNFQPKISNLNNIETKIKLPSNIPVKLANSNELIEHNILLSEIDKHSNGKCIWKN</sequence>
<comment type="cofactor">
    <cofactor evidence="17">
        <name>Mg(2+)</name>
        <dbReference type="ChEBI" id="CHEBI:18420"/>
    </cofactor>
    <cofactor evidence="17">
        <name>Mn(2+)</name>
        <dbReference type="ChEBI" id="CHEBI:29035"/>
    </cofactor>
    <text evidence="17">Binds 2 divalent metal cations. Magnesium or manganese.</text>
</comment>
<keyword evidence="4 18" id="KW-0808">Transferase</keyword>
<keyword evidence="10 18" id="KW-0269">Exonuclease</keyword>
<dbReference type="InterPro" id="IPR006054">
    <property type="entry name" value="DnaQ"/>
</dbReference>
<comment type="cofactor">
    <cofactor evidence="1 18">
        <name>Mn(2+)</name>
        <dbReference type="ChEBI" id="CHEBI:29035"/>
    </cofactor>
</comment>